<sequence length="185" mass="21000">MSGVRRVPNDPQRRERILDAALDVIAGHGVHKVTHRRVAEHAGVPLGSLTYYFDGLEDIFEQAFTRLSESMSQSYRAALESARDQDEACEVVADLICGQEYISRRELSLIIEMYSYAQYNRAVAAVARRWLFRSKDSLSLHFPEPACRALDAFIEGWPMHRAFEGTSLDRETVLATVRAIARNVR</sequence>
<protein>
    <submittedName>
        <fullName evidence="4">TetR family transcriptional regulator</fullName>
    </submittedName>
</protein>
<dbReference type="InterPro" id="IPR050109">
    <property type="entry name" value="HTH-type_TetR-like_transc_reg"/>
</dbReference>
<organism evidence="4 5">
    <name type="scientific">Streptomyces nitrosporeus</name>
    <dbReference type="NCBI Taxonomy" id="28894"/>
    <lineage>
        <taxon>Bacteria</taxon>
        <taxon>Bacillati</taxon>
        <taxon>Actinomycetota</taxon>
        <taxon>Actinomycetes</taxon>
        <taxon>Kitasatosporales</taxon>
        <taxon>Streptomycetaceae</taxon>
        <taxon>Streptomyces</taxon>
    </lineage>
</organism>
<dbReference type="PANTHER" id="PTHR30055">
    <property type="entry name" value="HTH-TYPE TRANSCRIPTIONAL REGULATOR RUTR"/>
    <property type="match status" value="1"/>
</dbReference>
<dbReference type="GO" id="GO:0003700">
    <property type="term" value="F:DNA-binding transcription factor activity"/>
    <property type="evidence" value="ECO:0007669"/>
    <property type="project" value="TreeGrafter"/>
</dbReference>
<evidence type="ECO:0000256" key="1">
    <source>
        <dbReference type="ARBA" id="ARBA00023125"/>
    </source>
</evidence>
<keyword evidence="1 2" id="KW-0238">DNA-binding</keyword>
<dbReference type="OrthoDB" id="6929199at2"/>
<keyword evidence="5" id="KW-1185">Reference proteome</keyword>
<dbReference type="RefSeq" id="WP_150490112.1">
    <property type="nucleotide sequence ID" value="NZ_BMUV01000002.1"/>
</dbReference>
<evidence type="ECO:0000313" key="4">
    <source>
        <dbReference type="EMBL" id="QEU74810.1"/>
    </source>
</evidence>
<dbReference type="Pfam" id="PF00440">
    <property type="entry name" value="TetR_N"/>
    <property type="match status" value="1"/>
</dbReference>
<evidence type="ECO:0000256" key="2">
    <source>
        <dbReference type="PROSITE-ProRule" id="PRU00335"/>
    </source>
</evidence>
<feature type="domain" description="HTH tetR-type" evidence="3">
    <location>
        <begin position="11"/>
        <end position="71"/>
    </location>
</feature>
<dbReference type="Proteomes" id="UP000326178">
    <property type="component" value="Chromosome"/>
</dbReference>
<proteinExistence type="predicted"/>
<dbReference type="EMBL" id="CP023702">
    <property type="protein sequence ID" value="QEU74810.1"/>
    <property type="molecule type" value="Genomic_DNA"/>
</dbReference>
<evidence type="ECO:0000313" key="5">
    <source>
        <dbReference type="Proteomes" id="UP000326178"/>
    </source>
</evidence>
<gene>
    <name evidence="4" type="ORF">CP967_25000</name>
</gene>
<dbReference type="KEGG" id="snk:CP967_25000"/>
<reference evidence="4 5" key="1">
    <citation type="submission" date="2017-09" db="EMBL/GenBank/DDBJ databases">
        <authorList>
            <person name="Lee N."/>
            <person name="Cho B.-K."/>
        </authorList>
    </citation>
    <scope>NUCLEOTIDE SEQUENCE [LARGE SCALE GENOMIC DNA]</scope>
    <source>
        <strain evidence="4 5">ATCC 12769</strain>
    </source>
</reference>
<evidence type="ECO:0000259" key="3">
    <source>
        <dbReference type="PROSITE" id="PS50977"/>
    </source>
</evidence>
<dbReference type="Gene3D" id="1.10.357.10">
    <property type="entry name" value="Tetracycline Repressor, domain 2"/>
    <property type="match status" value="1"/>
</dbReference>
<dbReference type="InterPro" id="IPR001647">
    <property type="entry name" value="HTH_TetR"/>
</dbReference>
<dbReference type="PANTHER" id="PTHR30055:SF226">
    <property type="entry name" value="HTH-TYPE TRANSCRIPTIONAL REGULATOR PKSA"/>
    <property type="match status" value="1"/>
</dbReference>
<dbReference type="PRINTS" id="PR00455">
    <property type="entry name" value="HTHTETR"/>
</dbReference>
<feature type="DNA-binding region" description="H-T-H motif" evidence="2">
    <location>
        <begin position="34"/>
        <end position="53"/>
    </location>
</feature>
<dbReference type="AlphaFoldDB" id="A0A5J6FIR0"/>
<dbReference type="SUPFAM" id="SSF46689">
    <property type="entry name" value="Homeodomain-like"/>
    <property type="match status" value="1"/>
</dbReference>
<dbReference type="GO" id="GO:0000976">
    <property type="term" value="F:transcription cis-regulatory region binding"/>
    <property type="evidence" value="ECO:0007669"/>
    <property type="project" value="TreeGrafter"/>
</dbReference>
<dbReference type="PROSITE" id="PS50977">
    <property type="entry name" value="HTH_TETR_2"/>
    <property type="match status" value="1"/>
</dbReference>
<name>A0A5J6FIR0_9ACTN</name>
<accession>A0A5J6FIR0</accession>
<dbReference type="InterPro" id="IPR009057">
    <property type="entry name" value="Homeodomain-like_sf"/>
</dbReference>